<proteinExistence type="predicted"/>
<reference evidence="1" key="1">
    <citation type="submission" date="2020-04" db="EMBL/GenBank/DDBJ databases">
        <authorList>
            <person name="Alioto T."/>
            <person name="Alioto T."/>
            <person name="Gomez Garrido J."/>
        </authorList>
    </citation>
    <scope>NUCLEOTIDE SEQUENCE</scope>
    <source>
        <strain evidence="1">A484AB</strain>
    </source>
</reference>
<accession>A0A6S7GYG5</accession>
<dbReference type="OrthoDB" id="5989657at2759"/>
<comment type="caution">
    <text evidence="1">The sequence shown here is derived from an EMBL/GenBank/DDBJ whole genome shotgun (WGS) entry which is preliminary data.</text>
</comment>
<name>A0A6S7GYG5_PARCT</name>
<gene>
    <name evidence="1" type="ORF">PACLA_8A077192</name>
</gene>
<organism evidence="1 2">
    <name type="scientific">Paramuricea clavata</name>
    <name type="common">Red gorgonian</name>
    <name type="synonym">Violescent sea-whip</name>
    <dbReference type="NCBI Taxonomy" id="317549"/>
    <lineage>
        <taxon>Eukaryota</taxon>
        <taxon>Metazoa</taxon>
        <taxon>Cnidaria</taxon>
        <taxon>Anthozoa</taxon>
        <taxon>Octocorallia</taxon>
        <taxon>Malacalcyonacea</taxon>
        <taxon>Plexauridae</taxon>
        <taxon>Paramuricea</taxon>
    </lineage>
</organism>
<sequence>MTIHDEVNLETSLSEKSSVSGISDNNQVRMIDDNILQLRNQSSSATSFAVKLVRQMFELHELVGKNVSSIRRKKLLDGSKIVKIKEPVNQFYPAPTAKALETWKNCRKAIDSFLQKTHSVSTSTATNNS</sequence>
<evidence type="ECO:0000313" key="1">
    <source>
        <dbReference type="EMBL" id="CAB3990487.1"/>
    </source>
</evidence>
<protein>
    <submittedName>
        <fullName evidence="1">Uncharacterized protein</fullName>
    </submittedName>
</protein>
<keyword evidence="2" id="KW-1185">Reference proteome</keyword>
<dbReference type="Proteomes" id="UP001152795">
    <property type="component" value="Unassembled WGS sequence"/>
</dbReference>
<evidence type="ECO:0000313" key="2">
    <source>
        <dbReference type="Proteomes" id="UP001152795"/>
    </source>
</evidence>
<dbReference type="AlphaFoldDB" id="A0A6S7GYG5"/>
<dbReference type="EMBL" id="CACRXK020001670">
    <property type="protein sequence ID" value="CAB3990487.1"/>
    <property type="molecule type" value="Genomic_DNA"/>
</dbReference>